<accession>A0A0D6MMX7</accession>
<organism evidence="2 3">
    <name type="scientific">Tanticharoenia sakaeratensis NBRC 103193</name>
    <dbReference type="NCBI Taxonomy" id="1231623"/>
    <lineage>
        <taxon>Bacteria</taxon>
        <taxon>Pseudomonadati</taxon>
        <taxon>Pseudomonadota</taxon>
        <taxon>Alphaproteobacteria</taxon>
        <taxon>Acetobacterales</taxon>
        <taxon>Acetobacteraceae</taxon>
        <taxon>Tanticharoenia</taxon>
    </lineage>
</organism>
<evidence type="ECO:0000313" key="3">
    <source>
        <dbReference type="Proteomes" id="UP000032679"/>
    </source>
</evidence>
<proteinExistence type="predicted"/>
<evidence type="ECO:0000256" key="1">
    <source>
        <dbReference type="SAM" id="Phobius"/>
    </source>
</evidence>
<feature type="transmembrane region" description="Helical" evidence="1">
    <location>
        <begin position="179"/>
        <end position="197"/>
    </location>
</feature>
<dbReference type="Pfam" id="PF14023">
    <property type="entry name" value="Bestrophin-like"/>
    <property type="match status" value="1"/>
</dbReference>
<dbReference type="OrthoDB" id="797232at2"/>
<keyword evidence="1" id="KW-0812">Transmembrane</keyword>
<keyword evidence="1" id="KW-1133">Transmembrane helix</keyword>
<dbReference type="AlphaFoldDB" id="A0A0D6MMX7"/>
<sequence length="255" mass="28050">MNYAEVFAIVSLSGLAAVFLSYVVHRHLRVEVRASHQDVGAAVFLQLGVLFAVVLAFVFGEAFGEFGETQRAIDLECGALHAAAMFASSLPPRERQAILVPEANYIRDVVEIEWPEMRAHRAGNRKAYQSFEILIRNSATLQVSDTSSSLIKAQILSLLSEAHAQREIRIYEASNGVPTIMWIVLIAISLLLMAFVCCAGLQRFFALALFSAEFAISVSSILLVVRLLDYPFEGAIGLSSHDFSQTLDKVVSLTR</sequence>
<feature type="transmembrane region" description="Helical" evidence="1">
    <location>
        <begin position="39"/>
        <end position="59"/>
    </location>
</feature>
<keyword evidence="3" id="KW-1185">Reference proteome</keyword>
<evidence type="ECO:0008006" key="4">
    <source>
        <dbReference type="Google" id="ProtNLM"/>
    </source>
</evidence>
<evidence type="ECO:0000313" key="2">
    <source>
        <dbReference type="EMBL" id="GAN54653.1"/>
    </source>
</evidence>
<dbReference type="RefSeq" id="WP_048849198.1">
    <property type="nucleotide sequence ID" value="NZ_BALE01000028.1"/>
</dbReference>
<protein>
    <recommendedName>
        <fullName evidence="4">DUF4239 domain-containing protein</fullName>
    </recommendedName>
</protein>
<dbReference type="EMBL" id="BALE01000028">
    <property type="protein sequence ID" value="GAN54653.1"/>
    <property type="molecule type" value="Genomic_DNA"/>
</dbReference>
<dbReference type="STRING" id="1231623.Tasa_028_020"/>
<name>A0A0D6MMX7_9PROT</name>
<dbReference type="InterPro" id="IPR025333">
    <property type="entry name" value="DUF4239"/>
</dbReference>
<feature type="transmembrane region" description="Helical" evidence="1">
    <location>
        <begin position="204"/>
        <end position="225"/>
    </location>
</feature>
<reference evidence="2 3" key="1">
    <citation type="submission" date="2012-10" db="EMBL/GenBank/DDBJ databases">
        <title>Genome sequencing of Tanticharoenia sakaeratensis NBRC 103193.</title>
        <authorList>
            <person name="Azuma Y."/>
            <person name="Hadano H."/>
            <person name="Hirakawa H."/>
            <person name="Matsushita K."/>
        </authorList>
    </citation>
    <scope>NUCLEOTIDE SEQUENCE [LARGE SCALE GENOMIC DNA]</scope>
    <source>
        <strain evidence="2 3">NBRC 103193</strain>
    </source>
</reference>
<comment type="caution">
    <text evidence="2">The sequence shown here is derived from an EMBL/GenBank/DDBJ whole genome shotgun (WGS) entry which is preliminary data.</text>
</comment>
<dbReference type="Proteomes" id="UP000032679">
    <property type="component" value="Unassembled WGS sequence"/>
</dbReference>
<keyword evidence="1" id="KW-0472">Membrane</keyword>
<feature type="transmembrane region" description="Helical" evidence="1">
    <location>
        <begin position="6"/>
        <end position="24"/>
    </location>
</feature>
<gene>
    <name evidence="2" type="ORF">Tasa_028_020</name>
</gene>